<dbReference type="GO" id="GO:0000160">
    <property type="term" value="P:phosphorelay signal transduction system"/>
    <property type="evidence" value="ECO:0007669"/>
    <property type="project" value="InterPro"/>
</dbReference>
<accession>B9XFA5</accession>
<dbReference type="Proteomes" id="UP000003688">
    <property type="component" value="Unassembled WGS sequence"/>
</dbReference>
<keyword evidence="1" id="KW-0597">Phosphoprotein</keyword>
<dbReference type="CDD" id="cd17557">
    <property type="entry name" value="REC_Rcp-like"/>
    <property type="match status" value="1"/>
</dbReference>
<evidence type="ECO:0000313" key="3">
    <source>
        <dbReference type="EMBL" id="EEF61603.1"/>
    </source>
</evidence>
<dbReference type="SUPFAM" id="SSF52172">
    <property type="entry name" value="CheY-like"/>
    <property type="match status" value="1"/>
</dbReference>
<dbReference type="PANTHER" id="PTHR44520">
    <property type="entry name" value="RESPONSE REGULATOR RCP1-RELATED"/>
    <property type="match status" value="1"/>
</dbReference>
<evidence type="ECO:0000259" key="2">
    <source>
        <dbReference type="PROSITE" id="PS50110"/>
    </source>
</evidence>
<dbReference type="PROSITE" id="PS50110">
    <property type="entry name" value="RESPONSE_REGULATORY"/>
    <property type="match status" value="1"/>
</dbReference>
<organism evidence="3 4">
    <name type="scientific">Pedosphaera parvula (strain Ellin514)</name>
    <dbReference type="NCBI Taxonomy" id="320771"/>
    <lineage>
        <taxon>Bacteria</taxon>
        <taxon>Pseudomonadati</taxon>
        <taxon>Verrucomicrobiota</taxon>
        <taxon>Pedosphaerae</taxon>
        <taxon>Pedosphaerales</taxon>
        <taxon>Pedosphaeraceae</taxon>
        <taxon>Pedosphaera</taxon>
    </lineage>
</organism>
<name>B9XFA5_PEDPL</name>
<dbReference type="STRING" id="320771.Cflav_PD4282"/>
<gene>
    <name evidence="3" type="ORF">Cflav_PD4282</name>
</gene>
<protein>
    <submittedName>
        <fullName evidence="3">Response regulator receiver protein</fullName>
    </submittedName>
</protein>
<keyword evidence="4" id="KW-1185">Reference proteome</keyword>
<dbReference type="OrthoDB" id="192140at2"/>
<proteinExistence type="predicted"/>
<reference evidence="3 4" key="1">
    <citation type="journal article" date="2011" name="J. Bacteriol.">
        <title>Genome sequence of 'Pedosphaera parvula' Ellin514, an aerobic Verrucomicrobial isolate from pasture soil.</title>
        <authorList>
            <person name="Kant R."/>
            <person name="van Passel M.W."/>
            <person name="Sangwan P."/>
            <person name="Palva A."/>
            <person name="Lucas S."/>
            <person name="Copeland A."/>
            <person name="Lapidus A."/>
            <person name="Glavina Del Rio T."/>
            <person name="Dalin E."/>
            <person name="Tice H."/>
            <person name="Bruce D."/>
            <person name="Goodwin L."/>
            <person name="Pitluck S."/>
            <person name="Chertkov O."/>
            <person name="Larimer F.W."/>
            <person name="Land M.L."/>
            <person name="Hauser L."/>
            <person name="Brettin T.S."/>
            <person name="Detter J.C."/>
            <person name="Han S."/>
            <person name="de Vos W.M."/>
            <person name="Janssen P.H."/>
            <person name="Smidt H."/>
        </authorList>
    </citation>
    <scope>NUCLEOTIDE SEQUENCE [LARGE SCALE GENOMIC DNA]</scope>
    <source>
        <strain evidence="3 4">Ellin514</strain>
    </source>
</reference>
<evidence type="ECO:0000313" key="4">
    <source>
        <dbReference type="Proteomes" id="UP000003688"/>
    </source>
</evidence>
<comment type="caution">
    <text evidence="3">The sequence shown here is derived from an EMBL/GenBank/DDBJ whole genome shotgun (WGS) entry which is preliminary data.</text>
</comment>
<feature type="domain" description="Response regulatory" evidence="2">
    <location>
        <begin position="5"/>
        <end position="133"/>
    </location>
</feature>
<dbReference type="AlphaFoldDB" id="B9XFA5"/>
<dbReference type="Pfam" id="PF00072">
    <property type="entry name" value="Response_reg"/>
    <property type="match status" value="1"/>
</dbReference>
<dbReference type="RefSeq" id="WP_007414495.1">
    <property type="nucleotide sequence ID" value="NZ_ABOX02000009.1"/>
</dbReference>
<dbReference type="EMBL" id="ABOX02000009">
    <property type="protein sequence ID" value="EEF61603.1"/>
    <property type="molecule type" value="Genomic_DNA"/>
</dbReference>
<dbReference type="SMART" id="SM00448">
    <property type="entry name" value="REC"/>
    <property type="match status" value="1"/>
</dbReference>
<evidence type="ECO:0000256" key="1">
    <source>
        <dbReference type="PROSITE-ProRule" id="PRU00169"/>
    </source>
</evidence>
<dbReference type="InterPro" id="IPR011006">
    <property type="entry name" value="CheY-like_superfamily"/>
</dbReference>
<dbReference type="Gene3D" id="3.40.50.2300">
    <property type="match status" value="1"/>
</dbReference>
<dbReference type="InterPro" id="IPR052893">
    <property type="entry name" value="TCS_response_regulator"/>
</dbReference>
<sequence>MNRGTILIVDDSEDDIFFIRRALTRAGISNPIQVIDCGDEALAYLKGLNRYADRIQYPLPCLTFMDIKMPGKSGLEVLAEIRNDPQLKKLVVIMLTTSGHSRDIAHAATLGANSYLVKPSDTDNLNDVFKKAADYWLQVHQHTDLLETSAFHAGM</sequence>
<dbReference type="PANTHER" id="PTHR44520:SF1">
    <property type="entry name" value="TWO-COMPONENT SYSTEM REGULATORY PROTEIN"/>
    <property type="match status" value="1"/>
</dbReference>
<dbReference type="InterPro" id="IPR001789">
    <property type="entry name" value="Sig_transdc_resp-reg_receiver"/>
</dbReference>
<feature type="modified residue" description="4-aspartylphosphate" evidence="1">
    <location>
        <position position="66"/>
    </location>
</feature>